<organism evidence="1 2">
    <name type="scientific">Aspergillus melleus</name>
    <dbReference type="NCBI Taxonomy" id="138277"/>
    <lineage>
        <taxon>Eukaryota</taxon>
        <taxon>Fungi</taxon>
        <taxon>Dikarya</taxon>
        <taxon>Ascomycota</taxon>
        <taxon>Pezizomycotina</taxon>
        <taxon>Eurotiomycetes</taxon>
        <taxon>Eurotiomycetidae</taxon>
        <taxon>Eurotiales</taxon>
        <taxon>Aspergillaceae</taxon>
        <taxon>Aspergillus</taxon>
        <taxon>Aspergillus subgen. Circumdati</taxon>
    </lineage>
</organism>
<accession>A0ACC3B7W2</accession>
<keyword evidence="2" id="KW-1185">Reference proteome</keyword>
<gene>
    <name evidence="1" type="ORF">N8T08_002899</name>
</gene>
<dbReference type="EMBL" id="JAOPJF010000017">
    <property type="protein sequence ID" value="KAK1146470.1"/>
    <property type="molecule type" value="Genomic_DNA"/>
</dbReference>
<name>A0ACC3B7W2_9EURO</name>
<reference evidence="1 2" key="1">
    <citation type="journal article" date="2023" name="ACS Omega">
        <title>Identification of the Neoaspergillic Acid Biosynthesis Gene Cluster by Establishing an In Vitro CRISPR-Ribonucleoprotein Genetic System in Aspergillus melleus.</title>
        <authorList>
            <person name="Yuan B."/>
            <person name="Grau M.F."/>
            <person name="Murata R.M."/>
            <person name="Torok T."/>
            <person name="Venkateswaran K."/>
            <person name="Stajich J.E."/>
            <person name="Wang C.C.C."/>
        </authorList>
    </citation>
    <scope>NUCLEOTIDE SEQUENCE [LARGE SCALE GENOMIC DNA]</scope>
    <source>
        <strain evidence="1 2">IMV 1140</strain>
    </source>
</reference>
<comment type="caution">
    <text evidence="1">The sequence shown here is derived from an EMBL/GenBank/DDBJ whole genome shotgun (WGS) entry which is preliminary data.</text>
</comment>
<evidence type="ECO:0000313" key="2">
    <source>
        <dbReference type="Proteomes" id="UP001177260"/>
    </source>
</evidence>
<protein>
    <submittedName>
        <fullName evidence="1">Uncharacterized protein</fullName>
    </submittedName>
</protein>
<dbReference type="Proteomes" id="UP001177260">
    <property type="component" value="Unassembled WGS sequence"/>
</dbReference>
<evidence type="ECO:0000313" key="1">
    <source>
        <dbReference type="EMBL" id="KAK1146470.1"/>
    </source>
</evidence>
<sequence length="406" mass="45439">MKLRSTVRPPKRLYSEEYESPYSGVNLRRTPKAIERPPINEFNPNLPPAAFPTLDRPRPPGSSDASFDNCEDNFEEEVDLEDLTFTEIENLKANNGPLNPIYVRNMELMVNAGRSSPHMDYLDMQDSDGDELDDGFDGGPSMVSDSTGVSLDPGNGHQIGASSLLTESQSAPQFPDPQWCDLPVSLRVEIFDNLLQSNPWSRACIMLGLSVRDQVHLREVWSERDKQLDYEDEQLEKMQEERLKALMRIDNSLPNRDRGRHSIWALFGKIRRQAHRDIQEQQRESSGSFFMCNTDEIAVAKRFLGKRGLSVKLVGGWCNTIPVVEGPDGDESGPGNSKQITLEWNLEPTGIDISGLKPGTFPARNNATASNKATTSGQNTASKRRRQSCNQVDKPPKSEVRATYSA</sequence>
<proteinExistence type="predicted"/>